<protein>
    <submittedName>
        <fullName evidence="2">Anti-sigma regulatory factor</fullName>
    </submittedName>
</protein>
<name>A0A5D3FYX9_9ACTN</name>
<feature type="domain" description="Histidine kinase/HSP90-like ATPase" evidence="1">
    <location>
        <begin position="39"/>
        <end position="139"/>
    </location>
</feature>
<evidence type="ECO:0000259" key="1">
    <source>
        <dbReference type="SMART" id="SM00387"/>
    </source>
</evidence>
<dbReference type="Pfam" id="PF13581">
    <property type="entry name" value="HATPase_c_2"/>
    <property type="match status" value="1"/>
</dbReference>
<comment type="caution">
    <text evidence="2">The sequence shown here is derived from an EMBL/GenBank/DDBJ whole genome shotgun (WGS) entry which is preliminary data.</text>
</comment>
<organism evidence="2 3">
    <name type="scientific">Actinomadura decatromicini</name>
    <dbReference type="NCBI Taxonomy" id="2604572"/>
    <lineage>
        <taxon>Bacteria</taxon>
        <taxon>Bacillati</taxon>
        <taxon>Actinomycetota</taxon>
        <taxon>Actinomycetes</taxon>
        <taxon>Streptosporangiales</taxon>
        <taxon>Thermomonosporaceae</taxon>
        <taxon>Actinomadura</taxon>
    </lineage>
</organism>
<keyword evidence="3" id="KW-1185">Reference proteome</keyword>
<dbReference type="InterPro" id="IPR036890">
    <property type="entry name" value="HATPase_C_sf"/>
</dbReference>
<gene>
    <name evidence="2" type="ORF">FXF68_05275</name>
</gene>
<dbReference type="AlphaFoldDB" id="A0A5D3FYX9"/>
<dbReference type="EMBL" id="VSRQ01000001">
    <property type="protein sequence ID" value="TYK53136.1"/>
    <property type="molecule type" value="Genomic_DNA"/>
</dbReference>
<proteinExistence type="predicted"/>
<accession>A0A5D3FYX9</accession>
<dbReference type="SMART" id="SM00387">
    <property type="entry name" value="HATPase_c"/>
    <property type="match status" value="1"/>
</dbReference>
<dbReference type="Gene3D" id="3.30.565.10">
    <property type="entry name" value="Histidine kinase-like ATPase, C-terminal domain"/>
    <property type="match status" value="1"/>
</dbReference>
<evidence type="ECO:0000313" key="3">
    <source>
        <dbReference type="Proteomes" id="UP000323505"/>
    </source>
</evidence>
<dbReference type="RefSeq" id="WP_148757722.1">
    <property type="nucleotide sequence ID" value="NZ_VSRQ01000001.1"/>
</dbReference>
<sequence length="139" mass="14393">MTTPPGDALPILPIVSHEDVVQVRQSVRAAAAAVGMSLVDQTKIVTAASELARNTFVHGGGGSARIERVVNARGRPGVRLVFTDKGPGIPDVDQALTEGWTTGGGLGLGLPGTRRLVDEFALETAVGEGTTVTVAKWVR</sequence>
<reference evidence="2 3" key="1">
    <citation type="submission" date="2019-08" db="EMBL/GenBank/DDBJ databases">
        <title>Actinomadura sp. nov. CYP1-5 isolated from mountain soil.</title>
        <authorList>
            <person name="Songsumanus A."/>
            <person name="Kuncharoen N."/>
            <person name="Kudo T."/>
            <person name="Yuki M."/>
            <person name="Igarashi Y."/>
            <person name="Tanasupawat S."/>
        </authorList>
    </citation>
    <scope>NUCLEOTIDE SEQUENCE [LARGE SCALE GENOMIC DNA]</scope>
    <source>
        <strain evidence="2 3">CYP1-5</strain>
    </source>
</reference>
<evidence type="ECO:0000313" key="2">
    <source>
        <dbReference type="EMBL" id="TYK53136.1"/>
    </source>
</evidence>
<dbReference type="Proteomes" id="UP000323505">
    <property type="component" value="Unassembled WGS sequence"/>
</dbReference>
<dbReference type="SUPFAM" id="SSF55874">
    <property type="entry name" value="ATPase domain of HSP90 chaperone/DNA topoisomerase II/histidine kinase"/>
    <property type="match status" value="1"/>
</dbReference>
<dbReference type="InterPro" id="IPR003594">
    <property type="entry name" value="HATPase_dom"/>
</dbReference>